<protein>
    <recommendedName>
        <fullName evidence="2">F-box domain-containing protein</fullName>
    </recommendedName>
</protein>
<proteinExistence type="predicted"/>
<gene>
    <name evidence="3" type="ORF">TRITD_5Bv1G001810</name>
</gene>
<dbReference type="EMBL" id="LT934120">
    <property type="protein sequence ID" value="VAI26303.1"/>
    <property type="molecule type" value="Genomic_DNA"/>
</dbReference>
<evidence type="ECO:0000313" key="4">
    <source>
        <dbReference type="Proteomes" id="UP000324705"/>
    </source>
</evidence>
<dbReference type="CDD" id="cd22160">
    <property type="entry name" value="F-box_AtFBL13-like"/>
    <property type="match status" value="1"/>
</dbReference>
<dbReference type="InterPro" id="IPR053197">
    <property type="entry name" value="F-box_SCFL_complex_component"/>
</dbReference>
<accession>A0A9R0WXM4</accession>
<dbReference type="PANTHER" id="PTHR34223:SF28">
    <property type="entry name" value="OS09G0548034 PROTEIN"/>
    <property type="match status" value="1"/>
</dbReference>
<reference evidence="3 4" key="1">
    <citation type="submission" date="2017-09" db="EMBL/GenBank/DDBJ databases">
        <authorList>
            <consortium name="International Durum Wheat Genome Sequencing Consortium (IDWGSC)"/>
            <person name="Milanesi L."/>
        </authorList>
    </citation>
    <scope>NUCLEOTIDE SEQUENCE [LARGE SCALE GENOMIC DNA]</scope>
    <source>
        <strain evidence="4">cv. Svevo</strain>
    </source>
</reference>
<dbReference type="AlphaFoldDB" id="A0A9R0WXM4"/>
<name>A0A9R0WXM4_TRITD</name>
<evidence type="ECO:0000256" key="1">
    <source>
        <dbReference type="SAM" id="MobiDB-lite"/>
    </source>
</evidence>
<organism evidence="3 4">
    <name type="scientific">Triticum turgidum subsp. durum</name>
    <name type="common">Durum wheat</name>
    <name type="synonym">Triticum durum</name>
    <dbReference type="NCBI Taxonomy" id="4567"/>
    <lineage>
        <taxon>Eukaryota</taxon>
        <taxon>Viridiplantae</taxon>
        <taxon>Streptophyta</taxon>
        <taxon>Embryophyta</taxon>
        <taxon>Tracheophyta</taxon>
        <taxon>Spermatophyta</taxon>
        <taxon>Magnoliopsida</taxon>
        <taxon>Liliopsida</taxon>
        <taxon>Poales</taxon>
        <taxon>Poaceae</taxon>
        <taxon>BOP clade</taxon>
        <taxon>Pooideae</taxon>
        <taxon>Triticodae</taxon>
        <taxon>Triticeae</taxon>
        <taxon>Triticinae</taxon>
        <taxon>Triticum</taxon>
    </lineage>
</organism>
<dbReference type="Gramene" id="TRITD5Bv1G001810.1">
    <property type="protein sequence ID" value="TRITD5Bv1G001810.1"/>
    <property type="gene ID" value="TRITD5Bv1G001810"/>
</dbReference>
<dbReference type="SMART" id="SM00256">
    <property type="entry name" value="FBOX"/>
    <property type="match status" value="1"/>
</dbReference>
<dbReference type="InterPro" id="IPR053781">
    <property type="entry name" value="F-box_AtFBL13-like"/>
</dbReference>
<dbReference type="SUPFAM" id="SSF52047">
    <property type="entry name" value="RNI-like"/>
    <property type="match status" value="1"/>
</dbReference>
<dbReference type="InterPro" id="IPR036047">
    <property type="entry name" value="F-box-like_dom_sf"/>
</dbReference>
<dbReference type="Proteomes" id="UP000324705">
    <property type="component" value="Chromosome 5B"/>
</dbReference>
<feature type="compositionally biased region" description="Polar residues" evidence="1">
    <location>
        <begin position="1"/>
        <end position="20"/>
    </location>
</feature>
<dbReference type="Pfam" id="PF00646">
    <property type="entry name" value="F-box"/>
    <property type="match status" value="1"/>
</dbReference>
<sequence>MSELASTPCSSKSTRRTTNGVDRVSSLPDELLHHMMSFLPMPEVVRTSLLSTRWRNLWASTPYIRIDHHDFKDYGKLKKFGDHLLLLRDGATSLDEARILANNVDTFTCCEWVRHAIMQKARHLHVSGYALLDSTAMFPAQHLKTIRLRSLVLRGGFVRLLNCECPVLEHLEIEQSDLWDLKEISSWSLKVLHLIRCLIIKGLVICASNLTHLSIDEQSCHSGAVVTRDLSSLVTASIRLRYDYYHTSGGSILDYRLLDGLSNATTLELHAPLPELTFERDLLTCLVFSNLTSLVLGDWCMAADLYPLRRILHRSPKLKELSIKLEMEECRSCKKSESALPLARGALPSGSGSSHPFIETIIIHCQKKDSRGDALLQALKLIAGNAKISIERR</sequence>
<evidence type="ECO:0000259" key="2">
    <source>
        <dbReference type="PROSITE" id="PS50181"/>
    </source>
</evidence>
<dbReference type="Gene3D" id="1.20.1280.50">
    <property type="match status" value="1"/>
</dbReference>
<dbReference type="PANTHER" id="PTHR34223">
    <property type="entry name" value="OS11G0201299 PROTEIN"/>
    <property type="match status" value="1"/>
</dbReference>
<keyword evidence="4" id="KW-1185">Reference proteome</keyword>
<dbReference type="SUPFAM" id="SSF81383">
    <property type="entry name" value="F-box domain"/>
    <property type="match status" value="1"/>
</dbReference>
<dbReference type="PROSITE" id="PS50181">
    <property type="entry name" value="FBOX"/>
    <property type="match status" value="1"/>
</dbReference>
<evidence type="ECO:0000313" key="3">
    <source>
        <dbReference type="EMBL" id="VAI26303.1"/>
    </source>
</evidence>
<dbReference type="InterPro" id="IPR001810">
    <property type="entry name" value="F-box_dom"/>
</dbReference>
<feature type="domain" description="F-box" evidence="2">
    <location>
        <begin position="21"/>
        <end position="74"/>
    </location>
</feature>
<feature type="region of interest" description="Disordered" evidence="1">
    <location>
        <begin position="1"/>
        <end position="22"/>
    </location>
</feature>
<dbReference type="OMA" id="WYSSETT"/>